<comment type="caution">
    <text evidence="6">The sequence shown here is derived from an EMBL/GenBank/DDBJ whole genome shotgun (WGS) entry which is preliminary data.</text>
</comment>
<evidence type="ECO:0000259" key="3">
    <source>
        <dbReference type="Pfam" id="PF26187"/>
    </source>
</evidence>
<dbReference type="Proteomes" id="UP000471633">
    <property type="component" value="Unassembled WGS sequence"/>
</dbReference>
<dbReference type="Pfam" id="PF26015">
    <property type="entry name" value="Ig_NPH4_3rd"/>
    <property type="match status" value="1"/>
</dbReference>
<dbReference type="InterPro" id="IPR058687">
    <property type="entry name" value="Ig_NPHP4_1st"/>
</dbReference>
<reference evidence="6" key="1">
    <citation type="journal article" date="2012" name="Nat. Genet.">
        <title>Whole-genome sequence of Schistosoma haematobium.</title>
        <authorList>
            <person name="Young N.D."/>
            <person name="Jex A.R."/>
            <person name="Li B."/>
            <person name="Liu S."/>
            <person name="Yang L."/>
            <person name="Xiong Z."/>
            <person name="Li Y."/>
            <person name="Cantacessi C."/>
            <person name="Hall R.S."/>
            <person name="Xu X."/>
            <person name="Chen F."/>
            <person name="Wu X."/>
            <person name="Zerlotini A."/>
            <person name="Oliveira G."/>
            <person name="Hofmann A."/>
            <person name="Zhang G."/>
            <person name="Fang X."/>
            <person name="Kang Y."/>
            <person name="Campbell B.E."/>
            <person name="Loukas A."/>
            <person name="Ranganathan S."/>
            <person name="Rollinson D."/>
            <person name="Rinaldi G."/>
            <person name="Brindley P.J."/>
            <person name="Yang H."/>
            <person name="Wang J."/>
            <person name="Wang J."/>
            <person name="Gasser R.B."/>
        </authorList>
    </citation>
    <scope>NUCLEOTIDE SEQUENCE</scope>
</reference>
<dbReference type="Pfam" id="PF26189">
    <property type="entry name" value="Ig_NPHP4_2nd"/>
    <property type="match status" value="1"/>
</dbReference>
<evidence type="ECO:0000259" key="1">
    <source>
        <dbReference type="Pfam" id="PF26015"/>
    </source>
</evidence>
<dbReference type="GO" id="GO:0035869">
    <property type="term" value="C:ciliary transition zone"/>
    <property type="evidence" value="ECO:0007669"/>
    <property type="project" value="TreeGrafter"/>
</dbReference>
<dbReference type="InterPro" id="IPR058686">
    <property type="entry name" value="Ig_NPHP4_3rd"/>
</dbReference>
<keyword evidence="7" id="KW-1185">Reference proteome</keyword>
<evidence type="ECO:0000313" key="7">
    <source>
        <dbReference type="Proteomes" id="UP000471633"/>
    </source>
</evidence>
<protein>
    <submittedName>
        <fullName evidence="6">Nephrocystin-4</fullName>
    </submittedName>
</protein>
<dbReference type="Pfam" id="PF26186">
    <property type="entry name" value="NPHP4_C2_3rd"/>
    <property type="match status" value="1"/>
</dbReference>
<feature type="domain" description="NPHP4 Ig-like" evidence="1">
    <location>
        <begin position="1389"/>
        <end position="1470"/>
    </location>
</feature>
<dbReference type="GeneID" id="24595250"/>
<dbReference type="EMBL" id="AMPZ03000004">
    <property type="protein sequence ID" value="KAH9585701.1"/>
    <property type="molecule type" value="Genomic_DNA"/>
</dbReference>
<dbReference type="GO" id="GO:0036064">
    <property type="term" value="C:ciliary basal body"/>
    <property type="evidence" value="ECO:0007669"/>
    <property type="project" value="TreeGrafter"/>
</dbReference>
<feature type="domain" description="NPHP4 Ig-like" evidence="3">
    <location>
        <begin position="1476"/>
        <end position="1570"/>
    </location>
</feature>
<reference evidence="6" key="3">
    <citation type="submission" date="2021-06" db="EMBL/GenBank/DDBJ databases">
        <title>Chromosome-level genome assembly for S. haematobium.</title>
        <authorList>
            <person name="Stroehlein A.J."/>
        </authorList>
    </citation>
    <scope>NUCLEOTIDE SEQUENCE</scope>
</reference>
<feature type="domain" description="NPHP4 Ig-like" evidence="4">
    <location>
        <begin position="1255"/>
        <end position="1355"/>
    </location>
</feature>
<sequence length="1571" mass="178463">MSSVHSNRMTTSWVPFHLPNLANKSGQNCGENLRLEIKHLECYFTENDTCDIEYNLFVFAFDNSSKTVLSNMWDFGKLEKENKKDGCVRFHVRQTLYFRSSELLKSILFVFVLTKCNFSKSADKSEIGWCSVNVHETIRSSSISSSCSSPFLKGSCRVLCLPPEAYNTSLATNNNHCIYYSLGIFKELDNCSYLIPANRFVSALSCIPGINANKDLDTLNVGSFVKIFVKDISITSNSSQIADFENYLCSTVSDDLAVAFNQHGVSSPVRLQVYERRVKTFLHNRYTVVQPEPVIYLDTVIESERELSSGRKPSATLAGKTVGISSSSVRSESSSKEYLIARNDAELIVPQNPECAVVFVLEYVLSEINSPTPKKFHWTVRWAIYPLEDNMGMLNNVGNNSVNLNLPLQGSVRPSIANDSNIGLSSSPSLSNNTNKVQISGADDYAKCLLKTVCPDGGLCFTNNVRSTMELTLNCTISSGIQNAVSENAIAKDSALVTRLPVPAYYIPEMGHQFSGRESITPSESRSVAAVPRKKKMQLVRRKSSTKLMNKNGLVDDTKQFEDMNELNTKLLSAPIQAQFNLYTQLLQQHHRQQRQIELFNPCSGYLNHGMIVGPYLGGIGPTMYEPIEATSSSIIGPFLNRNPNDSLFLLDKIHHGVGLSRAAYAKIHSAGFEPIQTENGDPPFTIDPQTDVIDEFKFVKEEIDLLNQNEIIFQFLAYSGFVSRSLSTGDRHSPEQIYFTFQFYRFPQVVTSTLFIGQSLDDCSNPNGDSFRILWKSKRQSEKSFSSIELNSSIGKSKNQSPGYKVIFRIDPNYFKPGEMEIFFNYLLRTTMQIDVWNAKSHILIGTCMIELKHLCRQGREAVQITYSTDILNSNDNVFDDESSSSSPPDIQGYLLLRLANIGHRKEQISKEITIRNNNRKKYLISQRDATCFRKFTGGDLSNMNFLKSNNISYDTTGIVVRAHKIKPTDIALKGVLRVVNASEEKSPMTIKANKLVNNQSGMEDVTTLEKLERLHSSLKSVDGLKNVWDNIKLSEKSNIKTLLLDGKPQLDTISHYRDQKKHELFERLINKATTIEHELFTSFGCTEFFEYQLKNPFNIEDTVNVNIEDDSNSLSFVMDPREVRALKLAFNIDTPTEDDLFALDVKNNHHYYNNNDNIERKSLKRNNVILFLKPNETVLIPMKYEEATMFQYTKQYDGVGDRNLFEFTSSVEDNLVQMKRVIQVIFKSTTYEKVISQLILHIHIQPPIIDHSFRFFHPELSFMKKILRLPRNIINWRNNFNTNNRTIQQVNQQIWVRVSDSDVLTISNVQGDIVDLLIKVGLGKSPQIREFLISVYVEPFQIRPAYIWYWAIHSLQRVDTIATVGQLTPPIGLLLRTDDCIPNVGSKRITIYTSHPNEVFIGTEFTSNNFQQNLPVKDLTLSVASRSIYELKVRLCPKYVGKKSYQVNVVDTDCQRVLRAWILCVDVRRPEITKSFNIKLPKKEISTACNKRIAYTNPYQCKKTLILETNRSDLVQFKESIMEIPAAGTVQIGLHFIPQATVDSEQIYIFIKDEQGKNLETFLIIAQYY</sequence>
<dbReference type="Pfam" id="PF26187">
    <property type="entry name" value="Ig_NPHP4_4th"/>
    <property type="match status" value="1"/>
</dbReference>
<dbReference type="GO" id="GO:1904491">
    <property type="term" value="P:protein localization to ciliary transition zone"/>
    <property type="evidence" value="ECO:0007669"/>
    <property type="project" value="TreeGrafter"/>
</dbReference>
<reference evidence="6" key="4">
    <citation type="journal article" date="2022" name="PLoS Pathog.">
        <title>Chromosome-level genome of Schistosoma haematobium underpins genome-wide explorations of molecular variation.</title>
        <authorList>
            <person name="Stroehlein A.J."/>
            <person name="Korhonen P.K."/>
            <person name="Lee V.V."/>
            <person name="Ralph S.A."/>
            <person name="Mentink-Kane M."/>
            <person name="You H."/>
            <person name="McManus D.P."/>
            <person name="Tchuente L.T."/>
            <person name="Stothard J.R."/>
            <person name="Kaur P."/>
            <person name="Dudchenko O."/>
            <person name="Aiden E.L."/>
            <person name="Yang B."/>
            <person name="Yang H."/>
            <person name="Emery A.M."/>
            <person name="Webster B.L."/>
            <person name="Brindley P.J."/>
            <person name="Rollinson D."/>
            <person name="Chang B.C.H."/>
            <person name="Gasser R.B."/>
            <person name="Young N.D."/>
        </authorList>
    </citation>
    <scope>NUCLEOTIDE SEQUENCE</scope>
</reference>
<feature type="domain" description="NPHP4 Ig-like" evidence="5">
    <location>
        <begin position="1078"/>
        <end position="1248"/>
    </location>
</feature>
<proteinExistence type="predicted"/>
<dbReference type="InterPro" id="IPR058688">
    <property type="entry name" value="Ig_NPHP4_2nd"/>
</dbReference>
<dbReference type="GO" id="GO:0097546">
    <property type="term" value="C:ciliary base"/>
    <property type="evidence" value="ECO:0007669"/>
    <property type="project" value="TreeGrafter"/>
</dbReference>
<gene>
    <name evidence="6" type="primary">NPHP4</name>
    <name evidence="6" type="ORF">MS3_00006875</name>
</gene>
<feature type="domain" description="NPHP4 C2-like" evidence="2">
    <location>
        <begin position="663"/>
        <end position="905"/>
    </location>
</feature>
<name>A0A922IRZ0_SCHHA</name>
<evidence type="ECO:0000259" key="4">
    <source>
        <dbReference type="Pfam" id="PF26189"/>
    </source>
</evidence>
<dbReference type="KEGG" id="shx:MS3_00006875"/>
<dbReference type="PANTHER" id="PTHR31043">
    <property type="entry name" value="NEPHROCYSTIN-4"/>
    <property type="match status" value="1"/>
</dbReference>
<dbReference type="InterPro" id="IPR058765">
    <property type="entry name" value="NPHP4_C2-like"/>
</dbReference>
<reference evidence="6" key="2">
    <citation type="journal article" date="2019" name="Gigascience">
        <title>High-quality Schistosoma haematobium genome achieved by single-molecule and long-range sequencing.</title>
        <authorList>
            <person name="Stroehlein A.J."/>
            <person name="Korhonen P.K."/>
            <person name="Chong T.M."/>
            <person name="Lim Y.L."/>
            <person name="Chan K.G."/>
            <person name="Webster B."/>
            <person name="Rollinson D."/>
            <person name="Brindley P.J."/>
            <person name="Gasser R.B."/>
            <person name="Young N.D."/>
        </authorList>
    </citation>
    <scope>NUCLEOTIDE SEQUENCE</scope>
</reference>
<accession>A0A922IRZ0</accession>
<dbReference type="PANTHER" id="PTHR31043:SF3">
    <property type="entry name" value="NEPHROCYSTIN-4"/>
    <property type="match status" value="1"/>
</dbReference>
<dbReference type="RefSeq" id="XP_051068293.1">
    <property type="nucleotide sequence ID" value="XM_051215115.1"/>
</dbReference>
<organism evidence="6 7">
    <name type="scientific">Schistosoma haematobium</name>
    <name type="common">Blood fluke</name>
    <dbReference type="NCBI Taxonomy" id="6185"/>
    <lineage>
        <taxon>Eukaryota</taxon>
        <taxon>Metazoa</taxon>
        <taxon>Spiralia</taxon>
        <taxon>Lophotrochozoa</taxon>
        <taxon>Platyhelminthes</taxon>
        <taxon>Trematoda</taxon>
        <taxon>Digenea</taxon>
        <taxon>Strigeidida</taxon>
        <taxon>Schistosomatoidea</taxon>
        <taxon>Schistosomatidae</taxon>
        <taxon>Schistosoma</taxon>
    </lineage>
</organism>
<dbReference type="CTD" id="261734"/>
<dbReference type="InterPro" id="IPR029775">
    <property type="entry name" value="NPHP4"/>
</dbReference>
<evidence type="ECO:0000313" key="6">
    <source>
        <dbReference type="EMBL" id="KAH9585701.1"/>
    </source>
</evidence>
<dbReference type="InterPro" id="IPR058685">
    <property type="entry name" value="Ig_NPHP4_4th"/>
</dbReference>
<evidence type="ECO:0000259" key="5">
    <source>
        <dbReference type="Pfam" id="PF26190"/>
    </source>
</evidence>
<dbReference type="Pfam" id="PF26190">
    <property type="entry name" value="Ig_NPHP4_1st"/>
    <property type="match status" value="1"/>
</dbReference>
<dbReference type="GO" id="GO:0097730">
    <property type="term" value="C:non-motile cilium"/>
    <property type="evidence" value="ECO:0007669"/>
    <property type="project" value="InterPro"/>
</dbReference>
<evidence type="ECO:0000259" key="2">
    <source>
        <dbReference type="Pfam" id="PF26186"/>
    </source>
</evidence>
<dbReference type="GO" id="GO:0090090">
    <property type="term" value="P:negative regulation of canonical Wnt signaling pathway"/>
    <property type="evidence" value="ECO:0007669"/>
    <property type="project" value="InterPro"/>
</dbReference>